<keyword evidence="4" id="KW-1185">Reference proteome</keyword>
<dbReference type="InterPro" id="IPR002611">
    <property type="entry name" value="IstB_ATP-bd"/>
</dbReference>
<gene>
    <name evidence="2" type="primary">dnaC1</name>
    <name evidence="3" type="ORF">B9R14_02665</name>
    <name evidence="2" type="ORF">HVS_00235</name>
</gene>
<dbReference type="GO" id="GO:0006260">
    <property type="term" value="P:DNA replication"/>
    <property type="evidence" value="ECO:0007669"/>
    <property type="project" value="TreeGrafter"/>
</dbReference>
<dbReference type="OrthoDB" id="9776217at2"/>
<accession>A0A2K9DWW6</accession>
<reference evidence="3 5" key="2">
    <citation type="journal article" date="2018" name="Syst. Appl. Microbiol.">
        <title>Characterization and high-quality draft genome sequence of Herbivorax saccincola A7, an anaerobic, alkaliphilic, thermophilic, cellulolytic, and xylanolytic bacterium.</title>
        <authorList>
            <person name="Aikawa S."/>
            <person name="Baramee S."/>
            <person name="Sermsathanaswadi J."/>
            <person name="Thianheng P."/>
            <person name="Tachaapaikoon C."/>
            <person name="Shikata A."/>
            <person name="Waeonukul R."/>
            <person name="Pason P."/>
            <person name="Ratanakhanokchai K."/>
            <person name="Kosugi A."/>
        </authorList>
    </citation>
    <scope>NUCLEOTIDE SEQUENCE [LARGE SCALE GENOMIC DNA]</scope>
    <source>
        <strain evidence="3 5">A7</strain>
    </source>
</reference>
<proteinExistence type="predicted"/>
<dbReference type="CDD" id="cd00009">
    <property type="entry name" value="AAA"/>
    <property type="match status" value="1"/>
</dbReference>
<dbReference type="PANTHER" id="PTHR30050:SF4">
    <property type="entry name" value="ATP-BINDING PROTEIN RV3427C IN INSERTION SEQUENCE-RELATED"/>
    <property type="match status" value="1"/>
</dbReference>
<name>A0A2K9DWW6_9FIRM</name>
<dbReference type="Pfam" id="PF01695">
    <property type="entry name" value="IstB_IS21"/>
    <property type="match status" value="1"/>
</dbReference>
<evidence type="ECO:0000313" key="5">
    <source>
        <dbReference type="Proteomes" id="UP000239720"/>
    </source>
</evidence>
<dbReference type="SUPFAM" id="SSF52540">
    <property type="entry name" value="P-loop containing nucleoside triphosphate hydrolases"/>
    <property type="match status" value="1"/>
</dbReference>
<dbReference type="RefSeq" id="WP_101298481.1">
    <property type="nucleotide sequence ID" value="NZ_CP025197.1"/>
</dbReference>
<evidence type="ECO:0000313" key="3">
    <source>
        <dbReference type="EMBL" id="PQQ65777.1"/>
    </source>
</evidence>
<evidence type="ECO:0000259" key="1">
    <source>
        <dbReference type="Pfam" id="PF01695"/>
    </source>
</evidence>
<dbReference type="Gene3D" id="3.40.50.300">
    <property type="entry name" value="P-loop containing nucleotide triphosphate hydrolases"/>
    <property type="match status" value="1"/>
</dbReference>
<dbReference type="GO" id="GO:0005524">
    <property type="term" value="F:ATP binding"/>
    <property type="evidence" value="ECO:0007669"/>
    <property type="project" value="InterPro"/>
</dbReference>
<dbReference type="Proteomes" id="UP000239720">
    <property type="component" value="Unassembled WGS sequence"/>
</dbReference>
<feature type="domain" description="IstB-like ATP-binding" evidence="1">
    <location>
        <begin position="161"/>
        <end position="317"/>
    </location>
</feature>
<organism evidence="2 4">
    <name type="scientific">Acetivibrio saccincola</name>
    <dbReference type="NCBI Taxonomy" id="1677857"/>
    <lineage>
        <taxon>Bacteria</taxon>
        <taxon>Bacillati</taxon>
        <taxon>Bacillota</taxon>
        <taxon>Clostridia</taxon>
        <taxon>Eubacteriales</taxon>
        <taxon>Oscillospiraceae</taxon>
        <taxon>Acetivibrio</taxon>
    </lineage>
</organism>
<dbReference type="NCBIfam" id="NF005304">
    <property type="entry name" value="PRK06835.1"/>
    <property type="match status" value="1"/>
</dbReference>
<dbReference type="InterPro" id="IPR027417">
    <property type="entry name" value="P-loop_NTPase"/>
</dbReference>
<evidence type="ECO:0000313" key="4">
    <source>
        <dbReference type="Proteomes" id="UP000233534"/>
    </source>
</evidence>
<dbReference type="PANTHER" id="PTHR30050">
    <property type="entry name" value="CHROMOSOMAL REPLICATION INITIATOR PROTEIN DNAA"/>
    <property type="match status" value="1"/>
</dbReference>
<reference evidence="2 4" key="1">
    <citation type="submission" date="2017-12" db="EMBL/GenBank/DDBJ databases">
        <title>Complete genome sequence of Herbivorax saccincola GGR1, a novel Cellulosome-producing hydrolytic bacterium in a thermophilic biogas plant, established by Illumina and Nanopore MinION sequencing.</title>
        <authorList>
            <person name="Pechtl A."/>
            <person name="Ruckert C."/>
            <person name="Koeck D.E."/>
            <person name="Maus I."/>
            <person name="Winkler A."/>
            <person name="Kalinowski J."/>
            <person name="Puhler A."/>
            <person name="Schwarz W.W."/>
            <person name="Zverlov V.V."/>
            <person name="Schluter A."/>
            <person name="Liebl W."/>
        </authorList>
    </citation>
    <scope>NUCLEOTIDE SEQUENCE [LARGE SCALE GENOMIC DNA]</scope>
    <source>
        <strain evidence="2">GGR1</strain>
        <strain evidence="4">SR1</strain>
    </source>
</reference>
<evidence type="ECO:0000313" key="2">
    <source>
        <dbReference type="EMBL" id="AUG56037.1"/>
    </source>
</evidence>
<sequence>MGKNVYNLIKSEYENRQKKAYHSLLKRRTLAYSKVPLLEEIDRQIKISGIKYTKMILQKSLPSDKAADQLFKKISHLKEEKKQLLEKHFNDPDYLEIKFYCEKCRDTGFTVGSNGVEKCFCFKQQYIDNLFTQSNIKLLDRENFSNFNENYYPDIVDPEKYGIKITPRENILKIKSRALSFIDNIDNPEEKNLFFSGPTGVGKTFMINCIAKELLEKGRTVLYQSSPSLFNTINQYNLKFQRGEVFEDTVYKSIYNVELLIIDDLGTESQTAARYAELLNIINIRQENNIRRPCKTIISTNIGINELNQFYGERVVSRIIGGFDLFKFAGEDIRVLKKLSENNKLK</sequence>
<dbReference type="EMBL" id="CP025197">
    <property type="protein sequence ID" value="AUG56037.1"/>
    <property type="molecule type" value="Genomic_DNA"/>
</dbReference>
<protein>
    <submittedName>
        <fullName evidence="2">DNA replication protein DnaC</fullName>
    </submittedName>
</protein>
<dbReference type="KEGG" id="hsc:HVS_00235"/>
<dbReference type="AlphaFoldDB" id="A0A2K9DWW6"/>
<dbReference type="EMBL" id="NEMB01000003">
    <property type="protein sequence ID" value="PQQ65777.1"/>
    <property type="molecule type" value="Genomic_DNA"/>
</dbReference>
<dbReference type="Proteomes" id="UP000233534">
    <property type="component" value="Chromosome"/>
</dbReference>